<evidence type="ECO:0000313" key="4">
    <source>
        <dbReference type="Proteomes" id="UP000324800"/>
    </source>
</evidence>
<feature type="compositionally biased region" description="Polar residues" evidence="2">
    <location>
        <begin position="71"/>
        <end position="87"/>
    </location>
</feature>
<comment type="caution">
    <text evidence="3">The sequence shown here is derived from an EMBL/GenBank/DDBJ whole genome shotgun (WGS) entry which is preliminary data.</text>
</comment>
<protein>
    <submittedName>
        <fullName evidence="3">Uncharacterized protein</fullName>
    </submittedName>
</protein>
<accession>A0A5J4V8T3</accession>
<evidence type="ECO:0000256" key="1">
    <source>
        <dbReference type="SAM" id="Coils"/>
    </source>
</evidence>
<dbReference type="EMBL" id="SNRW01008830">
    <property type="protein sequence ID" value="KAA6378926.1"/>
    <property type="molecule type" value="Genomic_DNA"/>
</dbReference>
<evidence type="ECO:0000256" key="2">
    <source>
        <dbReference type="SAM" id="MobiDB-lite"/>
    </source>
</evidence>
<organism evidence="3 4">
    <name type="scientific">Streblomastix strix</name>
    <dbReference type="NCBI Taxonomy" id="222440"/>
    <lineage>
        <taxon>Eukaryota</taxon>
        <taxon>Metamonada</taxon>
        <taxon>Preaxostyla</taxon>
        <taxon>Oxymonadida</taxon>
        <taxon>Streblomastigidae</taxon>
        <taxon>Streblomastix</taxon>
    </lineage>
</organism>
<gene>
    <name evidence="3" type="ORF">EZS28_025546</name>
</gene>
<proteinExistence type="predicted"/>
<evidence type="ECO:0000313" key="3">
    <source>
        <dbReference type="EMBL" id="KAA6378926.1"/>
    </source>
</evidence>
<feature type="region of interest" description="Disordered" evidence="2">
    <location>
        <begin position="69"/>
        <end position="93"/>
    </location>
</feature>
<sequence length="490" mass="56599">MNAERERDSALQRVIQAKKELDSMGERIVEQERTFEKEKQNTDKILEEAERTKNEVISLKRQLESLRNEQMKQNTHSQSISKNLVQEQEQDRNRELQKMKDELERQLKKVEQEKRQLIEDVTKRSQEVKDISKNCDRVVQVLNGIIEGMNKVVHVSSTAGGDSILDLSSLVGALDIGIKSDIRERSQSPILKERYNKSNQMNDYDVSEYIQSTIHRIDQLLSESGLRRWRDSIGRLQREITEIGQEREESERQRQRLLEQYKRLQEKVEHSQHKYEELSNAHLLLEKHARELQRYCKELQARWVARSKLQNLGSTFPELNNDGDKFLIEQTIQSNRIQQRRSISPSLSIHSQVSGIQRGADLGLGLGLSAAVDNLTNQDLSIVSQQIPSYSFGRSESNVIGQDIGINQPLRQTISTTAPQPLHPSSFSSTYYTPPSLSQFNINNNDNRITFGQSHDLDKESSMNIIKNKDMNYNITSSYTFSSSDDWKQV</sequence>
<dbReference type="AlphaFoldDB" id="A0A5J4V8T3"/>
<dbReference type="Proteomes" id="UP000324800">
    <property type="component" value="Unassembled WGS sequence"/>
</dbReference>
<keyword evidence="1" id="KW-0175">Coiled coil</keyword>
<feature type="coiled-coil region" evidence="1">
    <location>
        <begin position="233"/>
        <end position="281"/>
    </location>
</feature>
<reference evidence="3 4" key="1">
    <citation type="submission" date="2019-03" db="EMBL/GenBank/DDBJ databases">
        <title>Single cell metagenomics reveals metabolic interactions within the superorganism composed of flagellate Streblomastix strix and complex community of Bacteroidetes bacteria on its surface.</title>
        <authorList>
            <person name="Treitli S.C."/>
            <person name="Kolisko M."/>
            <person name="Husnik F."/>
            <person name="Keeling P."/>
            <person name="Hampl V."/>
        </authorList>
    </citation>
    <scope>NUCLEOTIDE SEQUENCE [LARGE SCALE GENOMIC DNA]</scope>
    <source>
        <strain evidence="3">ST1C</strain>
    </source>
</reference>
<name>A0A5J4V8T3_9EUKA</name>